<sequence>MIKISKDERKDLRWLMTSSHNRGPCCPNPNYVALAGVNFTPELDLWPNCVVDLGL</sequence>
<proteinExistence type="predicted"/>
<evidence type="ECO:0000313" key="1">
    <source>
        <dbReference type="EMBL" id="KIK43701.1"/>
    </source>
</evidence>
<protein>
    <submittedName>
        <fullName evidence="1">Uncharacterized protein</fullName>
    </submittedName>
</protein>
<gene>
    <name evidence="1" type="ORF">CY34DRAFT_803537</name>
</gene>
<reference evidence="2" key="2">
    <citation type="submission" date="2015-01" db="EMBL/GenBank/DDBJ databases">
        <title>Evolutionary Origins and Diversification of the Mycorrhizal Mutualists.</title>
        <authorList>
            <consortium name="DOE Joint Genome Institute"/>
            <consortium name="Mycorrhizal Genomics Consortium"/>
            <person name="Kohler A."/>
            <person name="Kuo A."/>
            <person name="Nagy L.G."/>
            <person name="Floudas D."/>
            <person name="Copeland A."/>
            <person name="Barry K.W."/>
            <person name="Cichocki N."/>
            <person name="Veneault-Fourrey C."/>
            <person name="LaButti K."/>
            <person name="Lindquist E.A."/>
            <person name="Lipzen A."/>
            <person name="Lundell T."/>
            <person name="Morin E."/>
            <person name="Murat C."/>
            <person name="Riley R."/>
            <person name="Ohm R."/>
            <person name="Sun H."/>
            <person name="Tunlid A."/>
            <person name="Henrissat B."/>
            <person name="Grigoriev I.V."/>
            <person name="Hibbett D.S."/>
            <person name="Martin F."/>
        </authorList>
    </citation>
    <scope>NUCLEOTIDE SEQUENCE [LARGE SCALE GENOMIC DNA]</scope>
    <source>
        <strain evidence="2">UH-Slu-Lm8-n1</strain>
    </source>
</reference>
<accession>A0A0D0APJ0</accession>
<reference evidence="1 2" key="1">
    <citation type="submission" date="2014-04" db="EMBL/GenBank/DDBJ databases">
        <authorList>
            <consortium name="DOE Joint Genome Institute"/>
            <person name="Kuo A."/>
            <person name="Ruytinx J."/>
            <person name="Rineau F."/>
            <person name="Colpaert J."/>
            <person name="Kohler A."/>
            <person name="Nagy L.G."/>
            <person name="Floudas D."/>
            <person name="Copeland A."/>
            <person name="Barry K.W."/>
            <person name="Cichocki N."/>
            <person name="Veneault-Fourrey C."/>
            <person name="LaButti K."/>
            <person name="Lindquist E.A."/>
            <person name="Lipzen A."/>
            <person name="Lundell T."/>
            <person name="Morin E."/>
            <person name="Murat C."/>
            <person name="Sun H."/>
            <person name="Tunlid A."/>
            <person name="Henrissat B."/>
            <person name="Grigoriev I.V."/>
            <person name="Hibbett D.S."/>
            <person name="Martin F."/>
            <person name="Nordberg H.P."/>
            <person name="Cantor M.N."/>
            <person name="Hua S.X."/>
        </authorList>
    </citation>
    <scope>NUCLEOTIDE SEQUENCE [LARGE SCALE GENOMIC DNA]</scope>
    <source>
        <strain evidence="1 2">UH-Slu-Lm8-n1</strain>
    </source>
</reference>
<organism evidence="1 2">
    <name type="scientific">Suillus luteus UH-Slu-Lm8-n1</name>
    <dbReference type="NCBI Taxonomy" id="930992"/>
    <lineage>
        <taxon>Eukaryota</taxon>
        <taxon>Fungi</taxon>
        <taxon>Dikarya</taxon>
        <taxon>Basidiomycota</taxon>
        <taxon>Agaricomycotina</taxon>
        <taxon>Agaricomycetes</taxon>
        <taxon>Agaricomycetidae</taxon>
        <taxon>Boletales</taxon>
        <taxon>Suillineae</taxon>
        <taxon>Suillaceae</taxon>
        <taxon>Suillus</taxon>
    </lineage>
</organism>
<keyword evidence="2" id="KW-1185">Reference proteome</keyword>
<dbReference type="InParanoid" id="A0A0D0APJ0"/>
<dbReference type="EMBL" id="KN835206">
    <property type="protein sequence ID" value="KIK43701.1"/>
    <property type="molecule type" value="Genomic_DNA"/>
</dbReference>
<dbReference type="HOGENOM" id="CLU_3033990_0_0_1"/>
<evidence type="ECO:0000313" key="2">
    <source>
        <dbReference type="Proteomes" id="UP000054485"/>
    </source>
</evidence>
<dbReference type="Proteomes" id="UP000054485">
    <property type="component" value="Unassembled WGS sequence"/>
</dbReference>
<dbReference type="AlphaFoldDB" id="A0A0D0APJ0"/>
<name>A0A0D0APJ0_9AGAM</name>